<dbReference type="Proteomes" id="UP000292052">
    <property type="component" value="Unassembled WGS sequence"/>
</dbReference>
<feature type="non-terminal residue" evidence="1">
    <location>
        <position position="40"/>
    </location>
</feature>
<name>A0A482VKZ4_ASBVE</name>
<reference evidence="1 2" key="1">
    <citation type="submission" date="2017-03" db="EMBL/GenBank/DDBJ databases">
        <title>Genome of the blue death feigning beetle - Asbolus verrucosus.</title>
        <authorList>
            <person name="Rider S.D."/>
        </authorList>
    </citation>
    <scope>NUCLEOTIDE SEQUENCE [LARGE SCALE GENOMIC DNA]</scope>
    <source>
        <strain evidence="1">Butters</strain>
        <tissue evidence="1">Head and leg muscle</tissue>
    </source>
</reference>
<gene>
    <name evidence="1" type="ORF">BDFB_003762</name>
</gene>
<keyword evidence="2" id="KW-1185">Reference proteome</keyword>
<proteinExistence type="predicted"/>
<dbReference type="EMBL" id="QDEB01087693">
    <property type="protein sequence ID" value="RZC33581.1"/>
    <property type="molecule type" value="Genomic_DNA"/>
</dbReference>
<dbReference type="AlphaFoldDB" id="A0A482VKZ4"/>
<organism evidence="1 2">
    <name type="scientific">Asbolus verrucosus</name>
    <name type="common">Desert ironclad beetle</name>
    <dbReference type="NCBI Taxonomy" id="1661398"/>
    <lineage>
        <taxon>Eukaryota</taxon>
        <taxon>Metazoa</taxon>
        <taxon>Ecdysozoa</taxon>
        <taxon>Arthropoda</taxon>
        <taxon>Hexapoda</taxon>
        <taxon>Insecta</taxon>
        <taxon>Pterygota</taxon>
        <taxon>Neoptera</taxon>
        <taxon>Endopterygota</taxon>
        <taxon>Coleoptera</taxon>
        <taxon>Polyphaga</taxon>
        <taxon>Cucujiformia</taxon>
        <taxon>Tenebrionidae</taxon>
        <taxon>Pimeliinae</taxon>
        <taxon>Asbolus</taxon>
    </lineage>
</organism>
<sequence>MKGIRLSLVMNLGTMMAEDIPPLLKELWSGVCCHMELCHF</sequence>
<protein>
    <submittedName>
        <fullName evidence="1">Uncharacterized protein</fullName>
    </submittedName>
</protein>
<accession>A0A482VKZ4</accession>
<comment type="caution">
    <text evidence="1">The sequence shown here is derived from an EMBL/GenBank/DDBJ whole genome shotgun (WGS) entry which is preliminary data.</text>
</comment>
<evidence type="ECO:0000313" key="2">
    <source>
        <dbReference type="Proteomes" id="UP000292052"/>
    </source>
</evidence>
<evidence type="ECO:0000313" key="1">
    <source>
        <dbReference type="EMBL" id="RZC33581.1"/>
    </source>
</evidence>